<dbReference type="PANTHER" id="PTHR38436">
    <property type="entry name" value="POLYKETIDE CYCLASE SNOAL-LIKE DOMAIN"/>
    <property type="match status" value="1"/>
</dbReference>
<evidence type="ECO:0000313" key="1">
    <source>
        <dbReference type="EMBL" id="XCH23558.1"/>
    </source>
</evidence>
<gene>
    <name evidence="1" type="ORF">ABV298_25130</name>
</gene>
<dbReference type="GO" id="GO:0030638">
    <property type="term" value="P:polyketide metabolic process"/>
    <property type="evidence" value="ECO:0007669"/>
    <property type="project" value="InterPro"/>
</dbReference>
<dbReference type="AlphaFoldDB" id="A0AAU8FGA6"/>
<dbReference type="Pfam" id="PF07366">
    <property type="entry name" value="SnoaL"/>
    <property type="match status" value="1"/>
</dbReference>
<name>A0AAU8FGA6_9BACT</name>
<dbReference type="RefSeq" id="WP_353718882.1">
    <property type="nucleotide sequence ID" value="NZ_CP159289.1"/>
</dbReference>
<accession>A0AAU8FGA6</accession>
<dbReference type="Gene3D" id="3.10.450.50">
    <property type="match status" value="1"/>
</dbReference>
<dbReference type="EMBL" id="CP159289">
    <property type="protein sequence ID" value="XCH23558.1"/>
    <property type="molecule type" value="Genomic_DNA"/>
</dbReference>
<dbReference type="SUPFAM" id="SSF54427">
    <property type="entry name" value="NTF2-like"/>
    <property type="match status" value="1"/>
</dbReference>
<protein>
    <submittedName>
        <fullName evidence="1">Ester cyclase</fullName>
    </submittedName>
</protein>
<dbReference type="PANTHER" id="PTHR38436:SF1">
    <property type="entry name" value="ESTER CYCLASE"/>
    <property type="match status" value="1"/>
</dbReference>
<dbReference type="InterPro" id="IPR009959">
    <property type="entry name" value="Cyclase_SnoaL-like"/>
</dbReference>
<sequence>MDTFTRIALIVLALPLILTGCNNRSVEEKNREIIERYFNEAWNEGKVDALDELLTPDYINHTPSVPNPPRGPAGLKPILQAIRRGFPDLHYQIRDVIATRDKVVARVVMTGTHTDTLFNIPPTGRHIEVNQINIERIVNGRIAEHWRVTDELNMMQQLGVVALP</sequence>
<proteinExistence type="predicted"/>
<dbReference type="PROSITE" id="PS51257">
    <property type="entry name" value="PROKAR_LIPOPROTEIN"/>
    <property type="match status" value="1"/>
</dbReference>
<dbReference type="InterPro" id="IPR032710">
    <property type="entry name" value="NTF2-like_dom_sf"/>
</dbReference>
<organism evidence="1">
    <name type="scientific">Dyadobacter sp. 676</name>
    <dbReference type="NCBI Taxonomy" id="3088362"/>
    <lineage>
        <taxon>Bacteria</taxon>
        <taxon>Pseudomonadati</taxon>
        <taxon>Bacteroidota</taxon>
        <taxon>Cytophagia</taxon>
        <taxon>Cytophagales</taxon>
        <taxon>Spirosomataceae</taxon>
        <taxon>Dyadobacter</taxon>
    </lineage>
</organism>
<reference evidence="1" key="1">
    <citation type="submission" date="2024-06" db="EMBL/GenBank/DDBJ databases">
        <title>Sequencing and assembly of the genome of Dyadobacter sp. strain 676, a symbiont of Cyamopsis tetragonoloba.</title>
        <authorList>
            <person name="Guro P."/>
            <person name="Sazanova A."/>
            <person name="Kuznetsova I."/>
            <person name="Belimov A."/>
            <person name="Safronova V."/>
        </authorList>
    </citation>
    <scope>NUCLEOTIDE SEQUENCE</scope>
    <source>
        <strain evidence="1">676</strain>
    </source>
</reference>